<comment type="caution">
    <text evidence="2">The sequence shown here is derived from an EMBL/GenBank/DDBJ whole genome shotgun (WGS) entry which is preliminary data.</text>
</comment>
<dbReference type="EMBL" id="LUGG01000003">
    <property type="protein sequence ID" value="OBZ76364.1"/>
    <property type="molecule type" value="Genomic_DNA"/>
</dbReference>
<gene>
    <name evidence="2" type="ORF">A0H81_03669</name>
</gene>
<name>A0A1C7MN00_GRIFR</name>
<dbReference type="OrthoDB" id="19092at2759"/>
<dbReference type="STRING" id="5627.A0A1C7MN00"/>
<accession>A0A1C7MN00</accession>
<dbReference type="AlphaFoldDB" id="A0A1C7MN00"/>
<keyword evidence="1" id="KW-0472">Membrane</keyword>
<protein>
    <submittedName>
        <fullName evidence="2">Uncharacterized protein</fullName>
    </submittedName>
</protein>
<reference evidence="2 3" key="1">
    <citation type="submission" date="2016-03" db="EMBL/GenBank/DDBJ databases">
        <title>Whole genome sequencing of Grifola frondosa 9006-11.</title>
        <authorList>
            <person name="Min B."/>
            <person name="Park H."/>
            <person name="Kim J.-G."/>
            <person name="Cho H."/>
            <person name="Oh Y.-L."/>
            <person name="Kong W.-S."/>
            <person name="Choi I.-G."/>
        </authorList>
    </citation>
    <scope>NUCLEOTIDE SEQUENCE [LARGE SCALE GENOMIC DNA]</scope>
    <source>
        <strain evidence="2 3">9006-11</strain>
    </source>
</reference>
<feature type="transmembrane region" description="Helical" evidence="1">
    <location>
        <begin position="103"/>
        <end position="120"/>
    </location>
</feature>
<keyword evidence="1" id="KW-0812">Transmembrane</keyword>
<dbReference type="Proteomes" id="UP000092993">
    <property type="component" value="Unassembled WGS sequence"/>
</dbReference>
<dbReference type="SUPFAM" id="SSF103657">
    <property type="entry name" value="BAR/IMD domain-like"/>
    <property type="match status" value="1"/>
</dbReference>
<proteinExistence type="predicted"/>
<sequence>MRELVLLIFANRSLDFCNAFWGLGDGVLFTRMRGAMRTTEELRNFWKERASIEEQDEIGELRSSPETLRLETDNLLRALSPAYSYYSRIDEDDERGGISRFRFFVYMSLAAFFFFFLPAIRPVQERVRRVADADA</sequence>
<dbReference type="InterPro" id="IPR027267">
    <property type="entry name" value="AH/BAR_dom_sf"/>
</dbReference>
<keyword evidence="3" id="KW-1185">Reference proteome</keyword>
<keyword evidence="1" id="KW-1133">Transmembrane helix</keyword>
<evidence type="ECO:0000256" key="1">
    <source>
        <dbReference type="SAM" id="Phobius"/>
    </source>
</evidence>
<dbReference type="Gene3D" id="1.20.1270.60">
    <property type="entry name" value="Arfaptin homology (AH) domain/BAR domain"/>
    <property type="match status" value="1"/>
</dbReference>
<evidence type="ECO:0000313" key="2">
    <source>
        <dbReference type="EMBL" id="OBZ76364.1"/>
    </source>
</evidence>
<organism evidence="2 3">
    <name type="scientific">Grifola frondosa</name>
    <name type="common">Maitake</name>
    <name type="synonym">Polyporus frondosus</name>
    <dbReference type="NCBI Taxonomy" id="5627"/>
    <lineage>
        <taxon>Eukaryota</taxon>
        <taxon>Fungi</taxon>
        <taxon>Dikarya</taxon>
        <taxon>Basidiomycota</taxon>
        <taxon>Agaricomycotina</taxon>
        <taxon>Agaricomycetes</taxon>
        <taxon>Polyporales</taxon>
        <taxon>Grifolaceae</taxon>
        <taxon>Grifola</taxon>
    </lineage>
</organism>
<evidence type="ECO:0000313" key="3">
    <source>
        <dbReference type="Proteomes" id="UP000092993"/>
    </source>
</evidence>